<protein>
    <submittedName>
        <fullName evidence="2">Uncharacterized protein</fullName>
    </submittedName>
</protein>
<keyword evidence="4" id="KW-1185">Reference proteome</keyword>
<evidence type="ECO:0000256" key="1">
    <source>
        <dbReference type="SAM" id="MobiDB-lite"/>
    </source>
</evidence>
<sequence>MNKTGASVRSGGFGGPVKGPLPRGMMSSKPVGPGFGKSQVMKQDGLLSAPVGAGVVQKPEVGALTPTGQAETVAEAVDTSGPGGPVPPAGGVSCSVPEEASKAVEGTDERKDLGAGRPEEGRCSACQEMSTSLRDVGRGVMSIGERVGTLQEAVGALDQEQKSQGMLLGKVQAAQSQLGGEPAWVDGVMSALHGVLEAVRELTEEQKKGASCGARIEQMVQVREDMETRHEQQVVCLEEKLAGVQAELASFVQKEEDRQRQREERHRRRRDEQRGGKEDGKRGHGASRSQKLGLSWAKAH</sequence>
<name>A0A9P8YGA4_9PEZI</name>
<dbReference type="GeneID" id="70182525"/>
<gene>
    <name evidence="2" type="ORF">B0I36DRAFT_316203</name>
    <name evidence="3" type="ORF">B0I36DRAFT_316221</name>
</gene>
<dbReference type="Proteomes" id="UP000756346">
    <property type="component" value="Unassembled WGS sequence"/>
</dbReference>
<comment type="caution">
    <text evidence="2">The sequence shown here is derived from an EMBL/GenBank/DDBJ whole genome shotgun (WGS) entry which is preliminary data.</text>
</comment>
<accession>A0A9P8YGA4</accession>
<feature type="region of interest" description="Disordered" evidence="1">
    <location>
        <begin position="252"/>
        <end position="300"/>
    </location>
</feature>
<dbReference type="EMBL" id="JAGTJQ010000002">
    <property type="protein sequence ID" value="KAH7038421.1"/>
    <property type="molecule type" value="Genomic_DNA"/>
</dbReference>
<feature type="compositionally biased region" description="Basic and acidic residues" evidence="1">
    <location>
        <begin position="99"/>
        <end position="121"/>
    </location>
</feature>
<feature type="region of interest" description="Disordered" evidence="1">
    <location>
        <begin position="66"/>
        <end position="121"/>
    </location>
</feature>
<dbReference type="AlphaFoldDB" id="A0A9P8YGA4"/>
<organism evidence="2 4">
    <name type="scientific">Microdochium trichocladiopsis</name>
    <dbReference type="NCBI Taxonomy" id="1682393"/>
    <lineage>
        <taxon>Eukaryota</taxon>
        <taxon>Fungi</taxon>
        <taxon>Dikarya</taxon>
        <taxon>Ascomycota</taxon>
        <taxon>Pezizomycotina</taxon>
        <taxon>Sordariomycetes</taxon>
        <taxon>Xylariomycetidae</taxon>
        <taxon>Xylariales</taxon>
        <taxon>Microdochiaceae</taxon>
        <taxon>Microdochium</taxon>
    </lineage>
</organism>
<evidence type="ECO:0000313" key="2">
    <source>
        <dbReference type="EMBL" id="KAH7038421.1"/>
    </source>
</evidence>
<feature type="region of interest" description="Disordered" evidence="1">
    <location>
        <begin position="1"/>
        <end position="39"/>
    </location>
</feature>
<feature type="compositionally biased region" description="Basic and acidic residues" evidence="1">
    <location>
        <begin position="253"/>
        <end position="282"/>
    </location>
</feature>
<proteinExistence type="predicted"/>
<dbReference type="RefSeq" id="XP_046017542.1">
    <property type="nucleotide sequence ID" value="XM_046152979.1"/>
</dbReference>
<reference evidence="2" key="1">
    <citation type="journal article" date="2021" name="Nat. Commun.">
        <title>Genetic determinants of endophytism in the Arabidopsis root mycobiome.</title>
        <authorList>
            <person name="Mesny F."/>
            <person name="Miyauchi S."/>
            <person name="Thiergart T."/>
            <person name="Pickel B."/>
            <person name="Atanasova L."/>
            <person name="Karlsson M."/>
            <person name="Huettel B."/>
            <person name="Barry K.W."/>
            <person name="Haridas S."/>
            <person name="Chen C."/>
            <person name="Bauer D."/>
            <person name="Andreopoulos W."/>
            <person name="Pangilinan J."/>
            <person name="LaButti K."/>
            <person name="Riley R."/>
            <person name="Lipzen A."/>
            <person name="Clum A."/>
            <person name="Drula E."/>
            <person name="Henrissat B."/>
            <person name="Kohler A."/>
            <person name="Grigoriev I.V."/>
            <person name="Martin F.M."/>
            <person name="Hacquard S."/>
        </authorList>
    </citation>
    <scope>NUCLEOTIDE SEQUENCE</scope>
    <source>
        <strain evidence="2">MPI-CAGE-CH-0230</strain>
    </source>
</reference>
<dbReference type="EMBL" id="JAGTJQ010000002">
    <property type="protein sequence ID" value="KAH7038427.1"/>
    <property type="molecule type" value="Genomic_DNA"/>
</dbReference>
<evidence type="ECO:0000313" key="3">
    <source>
        <dbReference type="EMBL" id="KAH7038427.1"/>
    </source>
</evidence>
<evidence type="ECO:0000313" key="4">
    <source>
        <dbReference type="Proteomes" id="UP000756346"/>
    </source>
</evidence>